<dbReference type="PANTHER" id="PTHR31151:SF0">
    <property type="entry name" value="PROLINE-TRNA LIGASE (DUF1680)"/>
    <property type="match status" value="1"/>
</dbReference>
<dbReference type="AlphaFoldDB" id="A0A0C9VAX3"/>
<keyword evidence="2" id="KW-1185">Reference proteome</keyword>
<name>A0A0C9VAX3_SPHS4</name>
<dbReference type="SUPFAM" id="SSF48208">
    <property type="entry name" value="Six-hairpin glycosidases"/>
    <property type="match status" value="1"/>
</dbReference>
<reference evidence="1 2" key="1">
    <citation type="submission" date="2014-06" db="EMBL/GenBank/DDBJ databases">
        <title>Evolutionary Origins and Diversification of the Mycorrhizal Mutualists.</title>
        <authorList>
            <consortium name="DOE Joint Genome Institute"/>
            <consortium name="Mycorrhizal Genomics Consortium"/>
            <person name="Kohler A."/>
            <person name="Kuo A."/>
            <person name="Nagy L.G."/>
            <person name="Floudas D."/>
            <person name="Copeland A."/>
            <person name="Barry K.W."/>
            <person name="Cichocki N."/>
            <person name="Veneault-Fourrey C."/>
            <person name="LaButti K."/>
            <person name="Lindquist E.A."/>
            <person name="Lipzen A."/>
            <person name="Lundell T."/>
            <person name="Morin E."/>
            <person name="Murat C."/>
            <person name="Riley R."/>
            <person name="Ohm R."/>
            <person name="Sun H."/>
            <person name="Tunlid A."/>
            <person name="Henrissat B."/>
            <person name="Grigoriev I.V."/>
            <person name="Hibbett D.S."/>
            <person name="Martin F."/>
        </authorList>
    </citation>
    <scope>NUCLEOTIDE SEQUENCE [LARGE SCALE GENOMIC DNA]</scope>
    <source>
        <strain evidence="1 2">SS14</strain>
    </source>
</reference>
<dbReference type="OrthoDB" id="5358475at2759"/>
<organism evidence="1 2">
    <name type="scientific">Sphaerobolus stellatus (strain SS14)</name>
    <dbReference type="NCBI Taxonomy" id="990650"/>
    <lineage>
        <taxon>Eukaryota</taxon>
        <taxon>Fungi</taxon>
        <taxon>Dikarya</taxon>
        <taxon>Basidiomycota</taxon>
        <taxon>Agaricomycotina</taxon>
        <taxon>Agaricomycetes</taxon>
        <taxon>Phallomycetidae</taxon>
        <taxon>Geastrales</taxon>
        <taxon>Sphaerobolaceae</taxon>
        <taxon>Sphaerobolus</taxon>
    </lineage>
</organism>
<accession>A0A0C9VAX3</accession>
<dbReference type="Proteomes" id="UP000054279">
    <property type="component" value="Unassembled WGS sequence"/>
</dbReference>
<dbReference type="PANTHER" id="PTHR31151">
    <property type="entry name" value="PROLINE-TRNA LIGASE (DUF1680)"/>
    <property type="match status" value="1"/>
</dbReference>
<sequence length="607" mass="67852">MHEAAPYWFNGLVPLAFQLQDQRLIGQVRSFLDYVLDHQQQDGWIGPELPTNSTIPRLVWPRYLVLFGLLQYAEADPTQTDRIVDAMHRFVSLAHDIWASGDEGNASMGFQFDYQNVRWEELIYSLQWLYDNYPQGNEDMLIETMQLVKASGFDWKNDYFTDAAFPKEAVTDMTMQNHGVNLAEALKSEALSYRFTHDETDIESTFKRLDLVYTYHGRPSGTFAADEHLAGLDPSRGTETCDIVEQIFSLATIYQMFGNNSVADRVEKLAYNALPAALMPDWWSRQYDSQVNQIWAKNLTSDLPWGDNSGYSGVFGLESNYPCCTVNHPQGYPKFWAHSFMKDEALNNLIHVFLGPAELATTLAGNNGVTVAVDTAYPFGSTLNYTITAAAPFTFSIRVPSYAQSRERSTIMIGNQRPSAIKPNNDSLYALQVKAGTTHFSVTLDMPLQVETVANGSVFVNRGPLNYAVEISYNDTSTLSWRNPQALSDTENLFPAVTPNYTTQFISQDRDHTLLPTVDWRIAIDPATIQVMDNSGRSGAEPWAAAAQPITLMAKACNIDWDILHNAAAPPPPSPNQCLGDIFDVTLIPFGAAKLRLGQIPTMKTSH</sequence>
<dbReference type="EMBL" id="KN837197">
    <property type="protein sequence ID" value="KIJ34650.1"/>
    <property type="molecule type" value="Genomic_DNA"/>
</dbReference>
<protein>
    <submittedName>
        <fullName evidence="1">Uncharacterized protein</fullName>
    </submittedName>
</protein>
<dbReference type="GO" id="GO:0005975">
    <property type="term" value="P:carbohydrate metabolic process"/>
    <property type="evidence" value="ECO:0007669"/>
    <property type="project" value="InterPro"/>
</dbReference>
<evidence type="ECO:0000313" key="2">
    <source>
        <dbReference type="Proteomes" id="UP000054279"/>
    </source>
</evidence>
<gene>
    <name evidence="1" type="ORF">M422DRAFT_263212</name>
</gene>
<proteinExistence type="predicted"/>
<dbReference type="InterPro" id="IPR008928">
    <property type="entry name" value="6-hairpin_glycosidase_sf"/>
</dbReference>
<dbReference type="HOGENOM" id="CLU_016354_1_0_1"/>
<evidence type="ECO:0000313" key="1">
    <source>
        <dbReference type="EMBL" id="KIJ34650.1"/>
    </source>
</evidence>